<evidence type="ECO:0000313" key="3">
    <source>
        <dbReference type="EMBL" id="GCF06818.1"/>
    </source>
</evidence>
<feature type="transmembrane region" description="Helical" evidence="1">
    <location>
        <begin position="259"/>
        <end position="278"/>
    </location>
</feature>
<organism evidence="3 4">
    <name type="scientific">Dictyobacter arantiisoli</name>
    <dbReference type="NCBI Taxonomy" id="2014874"/>
    <lineage>
        <taxon>Bacteria</taxon>
        <taxon>Bacillati</taxon>
        <taxon>Chloroflexota</taxon>
        <taxon>Ktedonobacteria</taxon>
        <taxon>Ktedonobacterales</taxon>
        <taxon>Dictyobacteraceae</taxon>
        <taxon>Dictyobacter</taxon>
    </lineage>
</organism>
<proteinExistence type="predicted"/>
<sequence>MDRPHHFNKYVYRYGLMVVIASLVSLYSFCALSSPKASADESTSYVRVIHASPFVGTADVFVDGKPFLNGFRFASVTDYAALPAGNHKVQIALVGKGIGAAALTKTLPVQAGEAYTIAAVGASPQTLNLQVFVDDNRVVANYSKVRIYHLIPDAGTITVSIGEDTTIKDMAYQDNSDYVTVDSGPCTFAFTMPSSNEKMTLPRTLAANTVTSVFAVGMLHGNPKAQLVAATTQGIPGLPQTGSDPNAMPAPTSIPASPIWLLAMALLGLLGLGITRHFRRSA</sequence>
<protein>
    <submittedName>
        <fullName evidence="3">Cell wall anchor</fullName>
    </submittedName>
</protein>
<evidence type="ECO:0000256" key="1">
    <source>
        <dbReference type="SAM" id="Phobius"/>
    </source>
</evidence>
<accession>A0A5A5T621</accession>
<keyword evidence="1" id="KW-1133">Transmembrane helix</keyword>
<dbReference type="AlphaFoldDB" id="A0A5A5T621"/>
<name>A0A5A5T621_9CHLR</name>
<dbReference type="EMBL" id="BIXY01000003">
    <property type="protein sequence ID" value="GCF06818.1"/>
    <property type="molecule type" value="Genomic_DNA"/>
</dbReference>
<keyword evidence="1" id="KW-0472">Membrane</keyword>
<dbReference type="InterPro" id="IPR025510">
    <property type="entry name" value="DUF4397"/>
</dbReference>
<feature type="transmembrane region" description="Helical" evidence="1">
    <location>
        <begin position="12"/>
        <end position="29"/>
    </location>
</feature>
<dbReference type="Pfam" id="PF14344">
    <property type="entry name" value="DUF4397"/>
    <property type="match status" value="2"/>
</dbReference>
<dbReference type="Proteomes" id="UP000322530">
    <property type="component" value="Unassembled WGS sequence"/>
</dbReference>
<feature type="domain" description="DUF4397" evidence="2">
    <location>
        <begin position="143"/>
        <end position="231"/>
    </location>
</feature>
<feature type="domain" description="DUF4397" evidence="2">
    <location>
        <begin position="44"/>
        <end position="139"/>
    </location>
</feature>
<dbReference type="RefSeq" id="WP_172631788.1">
    <property type="nucleotide sequence ID" value="NZ_BIXY01000003.1"/>
</dbReference>
<keyword evidence="1" id="KW-0812">Transmembrane</keyword>
<comment type="caution">
    <text evidence="3">The sequence shown here is derived from an EMBL/GenBank/DDBJ whole genome shotgun (WGS) entry which is preliminary data.</text>
</comment>
<keyword evidence="4" id="KW-1185">Reference proteome</keyword>
<evidence type="ECO:0000259" key="2">
    <source>
        <dbReference type="Pfam" id="PF14344"/>
    </source>
</evidence>
<reference evidence="3 4" key="1">
    <citation type="submission" date="2019-01" db="EMBL/GenBank/DDBJ databases">
        <title>Draft genome sequence of Dictyobacter sp. Uno17.</title>
        <authorList>
            <person name="Wang C.M."/>
            <person name="Zheng Y."/>
            <person name="Sakai Y."/>
            <person name="Abe K."/>
            <person name="Yokota A."/>
            <person name="Yabe S."/>
        </authorList>
    </citation>
    <scope>NUCLEOTIDE SEQUENCE [LARGE SCALE GENOMIC DNA]</scope>
    <source>
        <strain evidence="3 4">Uno17</strain>
    </source>
</reference>
<gene>
    <name evidence="3" type="ORF">KDI_03820</name>
</gene>
<evidence type="ECO:0000313" key="4">
    <source>
        <dbReference type="Proteomes" id="UP000322530"/>
    </source>
</evidence>